<reference evidence="2" key="1">
    <citation type="journal article" date="2015" name="PLoS ONE">
        <title>An Insight into the Sialome of the Lone Star Tick, Amblyomma americanum, with a Glimpse on Its Time Dependent Gene Expression.</title>
        <authorList>
            <person name="Karim S."/>
            <person name="Ribeiro J.M."/>
        </authorList>
    </citation>
    <scope>NUCLEOTIDE SEQUENCE</scope>
    <source>
        <tissue evidence="2">Salivary gland</tissue>
    </source>
</reference>
<protein>
    <submittedName>
        <fullName evidence="2">Putative secreted protein</fullName>
    </submittedName>
</protein>
<organism evidence="2">
    <name type="scientific">Amblyomma americanum</name>
    <name type="common">Lone star tick</name>
    <dbReference type="NCBI Taxonomy" id="6943"/>
    <lineage>
        <taxon>Eukaryota</taxon>
        <taxon>Metazoa</taxon>
        <taxon>Ecdysozoa</taxon>
        <taxon>Arthropoda</taxon>
        <taxon>Chelicerata</taxon>
        <taxon>Arachnida</taxon>
        <taxon>Acari</taxon>
        <taxon>Parasitiformes</taxon>
        <taxon>Ixodida</taxon>
        <taxon>Ixodoidea</taxon>
        <taxon>Ixodidae</taxon>
        <taxon>Amblyomminae</taxon>
        <taxon>Amblyomma</taxon>
    </lineage>
</organism>
<evidence type="ECO:0000313" key="2">
    <source>
        <dbReference type="EMBL" id="JAG91542.1"/>
    </source>
</evidence>
<accession>A0A0C9SCQ3</accession>
<sequence length="81" mass="9044">MNALLLIWVLIIAAGLADGSEKTHNYKCSAPQGGCPRDPQGRQIWLLRSDGRTCYNVTTRKCDGYGLERLWDCQHYCIGGD</sequence>
<proteinExistence type="evidence at transcript level"/>
<name>A0A0C9SCQ3_AMBAM</name>
<feature type="signal peptide" evidence="1">
    <location>
        <begin position="1"/>
        <end position="19"/>
    </location>
</feature>
<dbReference type="EMBL" id="GBZX01001198">
    <property type="protein sequence ID" value="JAG91542.1"/>
    <property type="molecule type" value="mRNA"/>
</dbReference>
<feature type="chain" id="PRO_5002212962" evidence="1">
    <location>
        <begin position="20"/>
        <end position="81"/>
    </location>
</feature>
<evidence type="ECO:0000256" key="1">
    <source>
        <dbReference type="SAM" id="SignalP"/>
    </source>
</evidence>
<keyword evidence="1" id="KW-0732">Signal</keyword>
<dbReference type="AlphaFoldDB" id="A0A0C9SCQ3"/>